<evidence type="ECO:0000313" key="13">
    <source>
        <dbReference type="EMBL" id="EFX05006.1"/>
    </source>
</evidence>
<dbReference type="GeneID" id="25978571"/>
<proteinExistence type="predicted"/>
<feature type="transmembrane region" description="Helical" evidence="11">
    <location>
        <begin position="398"/>
        <end position="417"/>
    </location>
</feature>
<feature type="transmembrane region" description="Helical" evidence="11">
    <location>
        <begin position="528"/>
        <end position="551"/>
    </location>
</feature>
<keyword evidence="3" id="KW-0050">Antiport</keyword>
<feature type="transmembrane region" description="Helical" evidence="11">
    <location>
        <begin position="194"/>
        <end position="215"/>
    </location>
</feature>
<keyword evidence="14" id="KW-1185">Reference proteome</keyword>
<keyword evidence="6" id="KW-0915">Sodium</keyword>
<dbReference type="GO" id="GO:0006814">
    <property type="term" value="P:sodium ion transport"/>
    <property type="evidence" value="ECO:0007669"/>
    <property type="project" value="UniProtKB-KW"/>
</dbReference>
<dbReference type="OrthoDB" id="1288932at2759"/>
<feature type="transmembrane region" description="Helical" evidence="11">
    <location>
        <begin position="15"/>
        <end position="32"/>
    </location>
</feature>
<evidence type="ECO:0000256" key="1">
    <source>
        <dbReference type="ARBA" id="ARBA00004141"/>
    </source>
</evidence>
<name>F0XBF6_GROCL</name>
<dbReference type="PANTHER" id="PTHR43562">
    <property type="entry name" value="NAPA-TYPE SODIUM/HYDROGEN ANTIPORTER"/>
    <property type="match status" value="1"/>
</dbReference>
<evidence type="ECO:0000256" key="11">
    <source>
        <dbReference type="SAM" id="Phobius"/>
    </source>
</evidence>
<dbReference type="InterPro" id="IPR006153">
    <property type="entry name" value="Cation/H_exchanger_TM"/>
</dbReference>
<feature type="transmembrane region" description="Helical" evidence="11">
    <location>
        <begin position="39"/>
        <end position="57"/>
    </location>
</feature>
<dbReference type="EMBL" id="GL629756">
    <property type="protein sequence ID" value="EFX05006.1"/>
    <property type="molecule type" value="Genomic_DNA"/>
</dbReference>
<feature type="transmembrane region" description="Helical" evidence="11">
    <location>
        <begin position="160"/>
        <end position="182"/>
    </location>
</feature>
<dbReference type="InterPro" id="IPR038770">
    <property type="entry name" value="Na+/solute_symporter_sf"/>
</dbReference>
<feature type="transmembrane region" description="Helical" evidence="11">
    <location>
        <begin position="126"/>
        <end position="148"/>
    </location>
</feature>
<evidence type="ECO:0000256" key="3">
    <source>
        <dbReference type="ARBA" id="ARBA00022449"/>
    </source>
</evidence>
<dbReference type="Pfam" id="PF00999">
    <property type="entry name" value="Na_H_Exchanger"/>
    <property type="match status" value="1"/>
</dbReference>
<evidence type="ECO:0000313" key="14">
    <source>
        <dbReference type="Proteomes" id="UP000007796"/>
    </source>
</evidence>
<dbReference type="HOGENOM" id="CLU_024407_1_0_1"/>
<evidence type="ECO:0000256" key="9">
    <source>
        <dbReference type="ARBA" id="ARBA00023201"/>
    </source>
</evidence>
<keyword evidence="4 11" id="KW-0812">Transmembrane</keyword>
<feature type="transmembrane region" description="Helical" evidence="11">
    <location>
        <begin position="69"/>
        <end position="89"/>
    </location>
</feature>
<evidence type="ECO:0000256" key="8">
    <source>
        <dbReference type="ARBA" id="ARBA00023136"/>
    </source>
</evidence>
<dbReference type="Proteomes" id="UP000007796">
    <property type="component" value="Unassembled WGS sequence"/>
</dbReference>
<feature type="compositionally biased region" description="Basic and acidic residues" evidence="10">
    <location>
        <begin position="441"/>
        <end position="454"/>
    </location>
</feature>
<evidence type="ECO:0000256" key="4">
    <source>
        <dbReference type="ARBA" id="ARBA00022692"/>
    </source>
</evidence>
<gene>
    <name evidence="13" type="ORF">CMQ_5268</name>
</gene>
<evidence type="ECO:0000256" key="10">
    <source>
        <dbReference type="SAM" id="MobiDB-lite"/>
    </source>
</evidence>
<keyword evidence="8 11" id="KW-0472">Membrane</keyword>
<dbReference type="PANTHER" id="PTHR43562:SF3">
    <property type="entry name" value="SODIUM ION_PROTON EXCHANGER (EUROFUNG)"/>
    <property type="match status" value="1"/>
</dbReference>
<dbReference type="InParanoid" id="F0XBF6"/>
<feature type="domain" description="Cation/H+ exchanger transmembrane" evidence="12">
    <location>
        <begin position="112"/>
        <end position="541"/>
    </location>
</feature>
<keyword evidence="7" id="KW-0406">Ion transport</keyword>
<keyword evidence="5 11" id="KW-1133">Transmembrane helix</keyword>
<dbReference type="GO" id="GO:0016020">
    <property type="term" value="C:membrane"/>
    <property type="evidence" value="ECO:0007669"/>
    <property type="project" value="UniProtKB-SubCell"/>
</dbReference>
<accession>F0XBF6</accession>
<keyword evidence="2" id="KW-0813">Transport</keyword>
<evidence type="ECO:0000256" key="7">
    <source>
        <dbReference type="ARBA" id="ARBA00023065"/>
    </source>
</evidence>
<sequence length="577" mass="60952">MPITYAAALAYEEPPIRVVLVQTFFLLLLNVLNWALDALLYSGLVGQILIGMAWGTPGAGILSLNTEHAVVQIGYLGLILLVYEGGLVWKDLAETTPLPQENAQVCPADSYLGGLSTAFPSLRANIALSASVAATGIAAPIGLSFVLLRLVTSNGTSSSSLAAFAAGAALCSTSLGTAFTVLRTSGLAATRLGVVLAGAAMLDDVVGLVMVQVIASLGPRSAGATDVSAATVVRPVLVSVAFAVVAVLLCRFVVQPATAALNSWRSAHEDARISWLFRQSATALVLHTALLVAMVAGASYARTSNLFAAYVAGAIISWWDSEVLHCSDDAVSDDHGSVRDGDASGNTRGNAPLTSGCDIFDHYYRPAAKWVLQPFFFASIGFSIPVTKMFVGEIVWKGIVYAVLMCIGKLVCGLWLVRFPDVGIWIRSMVKNRQLKASEARQDTTEVELHERKPPASSRADTGTLPSPEEKSKERNTLLNPPKPLSLYPAAILGVAMVPRGEIGFLIAAVAQSHGVFGQEMDSGTSDVFLLVTWAIVLCTLLGPPCVGLLVRRVRRLEGQAAGRDVLGVWGIRSDSH</sequence>
<feature type="transmembrane region" description="Helical" evidence="11">
    <location>
        <begin position="370"/>
        <end position="391"/>
    </location>
</feature>
<feature type="transmembrane region" description="Helical" evidence="11">
    <location>
        <begin position="235"/>
        <end position="254"/>
    </location>
</feature>
<dbReference type="eggNOG" id="ENOG502QU6S">
    <property type="taxonomic scope" value="Eukaryota"/>
</dbReference>
<dbReference type="Gene3D" id="1.20.1530.20">
    <property type="match status" value="3"/>
</dbReference>
<protein>
    <submittedName>
        <fullName evidence="13">Cation/H+ exchanger</fullName>
    </submittedName>
</protein>
<evidence type="ECO:0000256" key="6">
    <source>
        <dbReference type="ARBA" id="ARBA00023053"/>
    </source>
</evidence>
<dbReference type="GO" id="GO:1902600">
    <property type="term" value="P:proton transmembrane transport"/>
    <property type="evidence" value="ECO:0007669"/>
    <property type="project" value="InterPro"/>
</dbReference>
<evidence type="ECO:0000256" key="2">
    <source>
        <dbReference type="ARBA" id="ARBA00022448"/>
    </source>
</evidence>
<keyword evidence="9" id="KW-0739">Sodium transport</keyword>
<organism evidence="14">
    <name type="scientific">Grosmannia clavigera (strain kw1407 / UAMH 11150)</name>
    <name type="common">Blue stain fungus</name>
    <name type="synonym">Graphiocladiella clavigera</name>
    <dbReference type="NCBI Taxonomy" id="655863"/>
    <lineage>
        <taxon>Eukaryota</taxon>
        <taxon>Fungi</taxon>
        <taxon>Dikarya</taxon>
        <taxon>Ascomycota</taxon>
        <taxon>Pezizomycotina</taxon>
        <taxon>Sordariomycetes</taxon>
        <taxon>Sordariomycetidae</taxon>
        <taxon>Ophiostomatales</taxon>
        <taxon>Ophiostomataceae</taxon>
        <taxon>Leptographium</taxon>
    </lineage>
</organism>
<dbReference type="GO" id="GO:0015297">
    <property type="term" value="F:antiporter activity"/>
    <property type="evidence" value="ECO:0007669"/>
    <property type="project" value="UniProtKB-KW"/>
</dbReference>
<feature type="transmembrane region" description="Helical" evidence="11">
    <location>
        <begin position="275"/>
        <end position="301"/>
    </location>
</feature>
<evidence type="ECO:0000256" key="5">
    <source>
        <dbReference type="ARBA" id="ARBA00022989"/>
    </source>
</evidence>
<comment type="subcellular location">
    <subcellularLocation>
        <location evidence="1">Membrane</location>
        <topology evidence="1">Multi-pass membrane protein</topology>
    </subcellularLocation>
</comment>
<evidence type="ECO:0000259" key="12">
    <source>
        <dbReference type="Pfam" id="PF00999"/>
    </source>
</evidence>
<dbReference type="RefSeq" id="XP_014174488.1">
    <property type="nucleotide sequence ID" value="XM_014319013.1"/>
</dbReference>
<reference evidence="13 14" key="1">
    <citation type="journal article" date="2011" name="Proc. Natl. Acad. Sci. U.S.A.">
        <title>Genome and transcriptome analyses of the mountain pine beetle-fungal symbiont Grosmannia clavigera, a lodgepole pine pathogen.</title>
        <authorList>
            <person name="DiGuistini S."/>
            <person name="Wang Y."/>
            <person name="Liao N.Y."/>
            <person name="Taylor G."/>
            <person name="Tanguay P."/>
            <person name="Feau N."/>
            <person name="Henrissat B."/>
            <person name="Chan S.K."/>
            <person name="Hesse-Orce U."/>
            <person name="Alamouti S.M."/>
            <person name="Tsui C.K.M."/>
            <person name="Docking R.T."/>
            <person name="Levasseur A."/>
            <person name="Haridas S."/>
            <person name="Robertson G."/>
            <person name="Birol I."/>
            <person name="Holt R.A."/>
            <person name="Marra M.A."/>
            <person name="Hamelin R.C."/>
            <person name="Hirst M."/>
            <person name="Jones S.J.M."/>
            <person name="Bohlmann J."/>
            <person name="Breuil C."/>
        </authorList>
    </citation>
    <scope>NUCLEOTIDE SEQUENCE [LARGE SCALE GENOMIC DNA]</scope>
    <source>
        <strain evidence="14">kw1407 / UAMH 11150</strain>
    </source>
</reference>
<dbReference type="AlphaFoldDB" id="F0XBF6"/>
<feature type="region of interest" description="Disordered" evidence="10">
    <location>
        <begin position="441"/>
        <end position="481"/>
    </location>
</feature>